<evidence type="ECO:0000313" key="10">
    <source>
        <dbReference type="Proteomes" id="UP000223606"/>
    </source>
</evidence>
<comment type="subcellular location">
    <subcellularLocation>
        <location evidence="1">Cell membrane</location>
        <topology evidence="1">Multi-pass membrane protein</topology>
    </subcellularLocation>
</comment>
<dbReference type="Pfam" id="PF00482">
    <property type="entry name" value="T2SSF"/>
    <property type="match status" value="1"/>
</dbReference>
<accession>A0A2C9D3P2</accession>
<dbReference type="GO" id="GO:0005886">
    <property type="term" value="C:plasma membrane"/>
    <property type="evidence" value="ECO:0007669"/>
    <property type="project" value="UniProtKB-SubCell"/>
</dbReference>
<dbReference type="AlphaFoldDB" id="A0A2C9D3P2"/>
<evidence type="ECO:0000256" key="4">
    <source>
        <dbReference type="ARBA" id="ARBA00022989"/>
    </source>
</evidence>
<evidence type="ECO:0000256" key="3">
    <source>
        <dbReference type="ARBA" id="ARBA00022692"/>
    </source>
</evidence>
<evidence type="ECO:0000256" key="1">
    <source>
        <dbReference type="ARBA" id="ARBA00004651"/>
    </source>
</evidence>
<dbReference type="InterPro" id="IPR042094">
    <property type="entry name" value="T2SS_GspF_sf"/>
</dbReference>
<feature type="transmembrane region" description="Helical" evidence="7">
    <location>
        <begin position="129"/>
        <end position="149"/>
    </location>
</feature>
<dbReference type="RefSeq" id="WP_099554716.1">
    <property type="nucleotide sequence ID" value="NZ_LT960614.1"/>
</dbReference>
<dbReference type="Gene3D" id="1.20.81.30">
    <property type="entry name" value="Type II secretion system (T2SS), domain F"/>
    <property type="match status" value="1"/>
</dbReference>
<feature type="transmembrane region" description="Helical" evidence="7">
    <location>
        <begin position="6"/>
        <end position="28"/>
    </location>
</feature>
<feature type="transmembrane region" description="Helical" evidence="7">
    <location>
        <begin position="105"/>
        <end position="123"/>
    </location>
</feature>
<evidence type="ECO:0000256" key="2">
    <source>
        <dbReference type="ARBA" id="ARBA00022475"/>
    </source>
</evidence>
<feature type="transmembrane region" description="Helical" evidence="7">
    <location>
        <begin position="276"/>
        <end position="296"/>
    </location>
</feature>
<evidence type="ECO:0000259" key="8">
    <source>
        <dbReference type="Pfam" id="PF00482"/>
    </source>
</evidence>
<keyword evidence="4 7" id="KW-1133">Transmembrane helix</keyword>
<dbReference type="OrthoDB" id="9803381at2"/>
<dbReference type="KEGG" id="hdi:HDIA_0870"/>
<evidence type="ECO:0000313" key="9">
    <source>
        <dbReference type="EMBL" id="SON54411.1"/>
    </source>
</evidence>
<feature type="transmembrane region" description="Helical" evidence="7">
    <location>
        <begin position="308"/>
        <end position="327"/>
    </location>
</feature>
<keyword evidence="3 7" id="KW-0812">Transmembrane</keyword>
<dbReference type="EMBL" id="LT960614">
    <property type="protein sequence ID" value="SON54411.1"/>
    <property type="molecule type" value="Genomic_DNA"/>
</dbReference>
<name>A0A2C9D3P2_9HYPH</name>
<proteinExistence type="predicted"/>
<feature type="coiled-coil region" evidence="6">
    <location>
        <begin position="246"/>
        <end position="273"/>
    </location>
</feature>
<reference evidence="10" key="1">
    <citation type="submission" date="2017-09" db="EMBL/GenBank/DDBJ databases">
        <title>Genome sequence of Nannocystis excedens DSM 71.</title>
        <authorList>
            <person name="Blom J."/>
        </authorList>
    </citation>
    <scope>NUCLEOTIDE SEQUENCE [LARGE SCALE GENOMIC DNA]</scope>
    <source>
        <strain evidence="10">type strain: E19</strain>
    </source>
</reference>
<keyword evidence="5 7" id="KW-0472">Membrane</keyword>
<keyword evidence="2" id="KW-1003">Cell membrane</keyword>
<keyword evidence="6" id="KW-0175">Coiled coil</keyword>
<dbReference type="PANTHER" id="PTHR35007">
    <property type="entry name" value="INTEGRAL MEMBRANE PROTEIN-RELATED"/>
    <property type="match status" value="1"/>
</dbReference>
<dbReference type="InterPro" id="IPR018076">
    <property type="entry name" value="T2SS_GspF_dom"/>
</dbReference>
<evidence type="ECO:0000256" key="7">
    <source>
        <dbReference type="SAM" id="Phobius"/>
    </source>
</evidence>
<feature type="domain" description="Type II secretion system protein GspF" evidence="8">
    <location>
        <begin position="170"/>
        <end position="292"/>
    </location>
</feature>
<dbReference type="Proteomes" id="UP000223606">
    <property type="component" value="Chromosome 1"/>
</dbReference>
<dbReference type="PANTHER" id="PTHR35007:SF1">
    <property type="entry name" value="PILUS ASSEMBLY PROTEIN"/>
    <property type="match status" value="1"/>
</dbReference>
<organism evidence="9 10">
    <name type="scientific">Hartmannibacter diazotrophicus</name>
    <dbReference type="NCBI Taxonomy" id="1482074"/>
    <lineage>
        <taxon>Bacteria</taxon>
        <taxon>Pseudomonadati</taxon>
        <taxon>Pseudomonadota</taxon>
        <taxon>Alphaproteobacteria</taxon>
        <taxon>Hyphomicrobiales</taxon>
        <taxon>Pleomorphomonadaceae</taxon>
        <taxon>Hartmannibacter</taxon>
    </lineage>
</organism>
<keyword evidence="10" id="KW-1185">Reference proteome</keyword>
<sequence length="335" mass="37091">MPINPNIAILAIALLVMLSVGAIFYATFYQRITSEKRKEKRFSMVSSSATDRAEANSRKVDTAQRRRNVQATLKDIEVKQKHQASRGRNPPMSLRLQQAGLKWKMSHFIIFSVISAIVIGTVAKVLGAPLLAALGATFAGGFGFPRFVVNFLRKRRMNAFINELPNAVEVIVRGVKAGLPLNDCVRMIAIDANEPVRTEFRFAVETMQMGMTIDQAVGRLYERVPLPEVNFFAIVIAIQAKAGGNLSEALGNLARVLRERKKMRAKIQAMSMEAKASAVIIGAMPIIVAVLVYITSPDYISILWIDPIGQIIMGISGLWMLMGILVMRKMINFDI</sequence>
<evidence type="ECO:0000256" key="6">
    <source>
        <dbReference type="SAM" id="Coils"/>
    </source>
</evidence>
<evidence type="ECO:0000256" key="5">
    <source>
        <dbReference type="ARBA" id="ARBA00023136"/>
    </source>
</evidence>
<protein>
    <submittedName>
        <fullName evidence="9">Flp pilus assembly protein TadB</fullName>
    </submittedName>
</protein>
<gene>
    <name evidence="9" type="ORF">HDIA_0870</name>
</gene>